<evidence type="ECO:0000313" key="3">
    <source>
        <dbReference type="EMBL" id="SHI91600.1"/>
    </source>
</evidence>
<keyword evidence="1" id="KW-0732">Signal</keyword>
<dbReference type="AlphaFoldDB" id="A0A1M6F1Q6"/>
<organism evidence="3 4">
    <name type="scientific">Hymenobacter daecheongensis DSM 21074</name>
    <dbReference type="NCBI Taxonomy" id="1121955"/>
    <lineage>
        <taxon>Bacteria</taxon>
        <taxon>Pseudomonadati</taxon>
        <taxon>Bacteroidota</taxon>
        <taxon>Cytophagia</taxon>
        <taxon>Cytophagales</taxon>
        <taxon>Hymenobacteraceae</taxon>
        <taxon>Hymenobacter</taxon>
    </lineage>
</organism>
<dbReference type="NCBIfam" id="NF041112">
    <property type="entry name" value="chap_CsgH_alph"/>
    <property type="match status" value="1"/>
</dbReference>
<keyword evidence="4" id="KW-1185">Reference proteome</keyword>
<name>A0A1M6F1Q6_9BACT</name>
<proteinExistence type="predicted"/>
<dbReference type="InterPro" id="IPR047726">
    <property type="entry name" value="CsgH_dom"/>
</dbReference>
<dbReference type="InterPro" id="IPR053722">
    <property type="entry name" value="Curli_assembly_CsgC/AgfC"/>
</dbReference>
<accession>A0A1M6F1Q6</accession>
<feature type="domain" description="CsgH-like" evidence="2">
    <location>
        <begin position="32"/>
        <end position="116"/>
    </location>
</feature>
<feature type="chain" id="PRO_5012477645" description="CsgH-like domain-containing protein" evidence="1">
    <location>
        <begin position="20"/>
        <end position="130"/>
    </location>
</feature>
<reference evidence="3 4" key="1">
    <citation type="submission" date="2016-11" db="EMBL/GenBank/DDBJ databases">
        <authorList>
            <person name="Jaros S."/>
            <person name="Januszkiewicz K."/>
            <person name="Wedrychowicz H."/>
        </authorList>
    </citation>
    <scope>NUCLEOTIDE SEQUENCE [LARGE SCALE GENOMIC DNA]</scope>
    <source>
        <strain evidence="3 4">DSM 21074</strain>
    </source>
</reference>
<evidence type="ECO:0000313" key="4">
    <source>
        <dbReference type="Proteomes" id="UP000184418"/>
    </source>
</evidence>
<feature type="signal peptide" evidence="1">
    <location>
        <begin position="1"/>
        <end position="19"/>
    </location>
</feature>
<evidence type="ECO:0000256" key="1">
    <source>
        <dbReference type="SAM" id="SignalP"/>
    </source>
</evidence>
<protein>
    <recommendedName>
        <fullName evidence="2">CsgH-like domain-containing protein</fullName>
    </recommendedName>
</protein>
<dbReference type="STRING" id="1121955.SAMN02745146_1904"/>
<sequence>MKSLFYIAALPVLAALAQAVPPAEGPTCQAQLAAHLEGNQLTLVGHCRNDSEKALTLRYELLTDKRGPAGTSRNTQSGTVTVAPRQTVALSQTSISVSPADFYQVHLHLLDAHGTVVARDSLVHAPASRP</sequence>
<evidence type="ECO:0000259" key="2">
    <source>
        <dbReference type="Pfam" id="PF21112"/>
    </source>
</evidence>
<dbReference type="Pfam" id="PF21112">
    <property type="entry name" value="CsgH"/>
    <property type="match status" value="1"/>
</dbReference>
<dbReference type="InterPro" id="IPR048632">
    <property type="entry name" value="CsgH-like"/>
</dbReference>
<dbReference type="OrthoDB" id="886774at2"/>
<dbReference type="RefSeq" id="WP_073108188.1">
    <property type="nucleotide sequence ID" value="NZ_FQYN01000003.1"/>
</dbReference>
<dbReference type="Gene3D" id="2.60.40.2420">
    <property type="match status" value="1"/>
</dbReference>
<dbReference type="Proteomes" id="UP000184418">
    <property type="component" value="Unassembled WGS sequence"/>
</dbReference>
<dbReference type="EMBL" id="FQYN01000003">
    <property type="protein sequence ID" value="SHI91600.1"/>
    <property type="molecule type" value="Genomic_DNA"/>
</dbReference>
<gene>
    <name evidence="3" type="ORF">SAMN02745146_1904</name>
</gene>